<proteinExistence type="predicted"/>
<comment type="caution">
    <text evidence="1">The sequence shown here is derived from an EMBL/GenBank/DDBJ whole genome shotgun (WGS) entry which is preliminary data.</text>
</comment>
<accession>A0A3R6FF60</accession>
<dbReference type="AlphaFoldDB" id="A0A3R6FF60"/>
<dbReference type="Pfam" id="PF13412">
    <property type="entry name" value="HTH_24"/>
    <property type="match status" value="1"/>
</dbReference>
<dbReference type="OrthoDB" id="1120869at2"/>
<name>A0A3R6FF60_9BACT</name>
<evidence type="ECO:0000313" key="1">
    <source>
        <dbReference type="EMBL" id="RHK46524.1"/>
    </source>
</evidence>
<gene>
    <name evidence="1" type="ORF">DW060_13050</name>
</gene>
<dbReference type="InterPro" id="IPR036388">
    <property type="entry name" value="WH-like_DNA-bd_sf"/>
</dbReference>
<dbReference type="Proteomes" id="UP000286598">
    <property type="component" value="Unassembled WGS sequence"/>
</dbReference>
<evidence type="ECO:0000313" key="2">
    <source>
        <dbReference type="Proteomes" id="UP000286598"/>
    </source>
</evidence>
<dbReference type="EMBL" id="QRNO01000112">
    <property type="protein sequence ID" value="RHK46524.1"/>
    <property type="molecule type" value="Genomic_DNA"/>
</dbReference>
<reference evidence="1 2" key="1">
    <citation type="submission" date="2018-08" db="EMBL/GenBank/DDBJ databases">
        <title>A genome reference for cultivated species of the human gut microbiota.</title>
        <authorList>
            <person name="Zou Y."/>
            <person name="Xue W."/>
            <person name="Luo G."/>
        </authorList>
    </citation>
    <scope>NUCLEOTIDE SEQUENCE [LARGE SCALE GENOMIC DNA]</scope>
    <source>
        <strain evidence="1 2">AF42-9</strain>
    </source>
</reference>
<keyword evidence="2" id="KW-1185">Reference proteome</keyword>
<dbReference type="Gene3D" id="1.10.10.10">
    <property type="entry name" value="Winged helix-like DNA-binding domain superfamily/Winged helix DNA-binding domain"/>
    <property type="match status" value="1"/>
</dbReference>
<organism evidence="1 2">
    <name type="scientific">Leyella stercorea</name>
    <dbReference type="NCBI Taxonomy" id="363265"/>
    <lineage>
        <taxon>Bacteria</taxon>
        <taxon>Pseudomonadati</taxon>
        <taxon>Bacteroidota</taxon>
        <taxon>Bacteroidia</taxon>
        <taxon>Bacteroidales</taxon>
        <taxon>Prevotellaceae</taxon>
        <taxon>Leyella</taxon>
    </lineage>
</organism>
<dbReference type="InterPro" id="IPR036390">
    <property type="entry name" value="WH_DNA-bd_sf"/>
</dbReference>
<dbReference type="SUPFAM" id="SSF46785">
    <property type="entry name" value="Winged helix' DNA-binding domain"/>
    <property type="match status" value="1"/>
</dbReference>
<sequence>MPYTIHIRHSNSDEFHVTLWNLNFGNEDFVKTSDNQKREFTKEFTKGGGEFTKEFAKAKREIYRCISSDSHITRTQMAEHIGLSVRQVQKYLKRLTDLGLIIRERWT</sequence>
<protein>
    <submittedName>
        <fullName evidence="1">Winged helix-turn-helix domain-containing protein</fullName>
    </submittedName>
</protein>